<protein>
    <submittedName>
        <fullName evidence="1">Uncharacterized protein</fullName>
    </submittedName>
</protein>
<evidence type="ECO:0000313" key="1">
    <source>
        <dbReference type="EMBL" id="ERF67049.1"/>
    </source>
</evidence>
<organism evidence="1 2">
    <name type="scientific">Cutibacterium granulosum TM11</name>
    <dbReference type="NCBI Taxonomy" id="1292373"/>
    <lineage>
        <taxon>Bacteria</taxon>
        <taxon>Bacillati</taxon>
        <taxon>Actinomycetota</taxon>
        <taxon>Actinomycetes</taxon>
        <taxon>Propionibacteriales</taxon>
        <taxon>Propionibacteriaceae</taxon>
        <taxon>Cutibacterium</taxon>
    </lineage>
</organism>
<comment type="caution">
    <text evidence="1">The sequence shown here is derived from an EMBL/GenBank/DDBJ whole genome shotgun (WGS) entry which is preliminary data.</text>
</comment>
<name>A0ACB4UPG9_9ACTN</name>
<sequence length="68" mass="6754">MTDAQGVTILLGPGVTPRPTTDGGHPGRILVLPGPSAVSGDDLSHPGHPGRVGLTPGAPARQRCTGKP</sequence>
<gene>
    <name evidence="1" type="ORF">H640_04098</name>
</gene>
<dbReference type="Proteomes" id="UP000053711">
    <property type="component" value="Unassembled WGS sequence"/>
</dbReference>
<keyword evidence="2" id="KW-1185">Reference proteome</keyword>
<accession>A0ACB4UPG9</accession>
<proteinExistence type="predicted"/>
<evidence type="ECO:0000313" key="2">
    <source>
        <dbReference type="Proteomes" id="UP000053711"/>
    </source>
</evidence>
<dbReference type="EMBL" id="AOST01000037">
    <property type="protein sequence ID" value="ERF67049.1"/>
    <property type="molecule type" value="Genomic_DNA"/>
</dbReference>
<reference evidence="1 2" key="1">
    <citation type="journal article" date="2013" name="BMC Genomics">
        <title>Comparative genomics reveals distinct host-interacting traits of three major human-associated propionibacteria.</title>
        <authorList>
            <person name="Mak T.N."/>
            <person name="Schmid M."/>
            <person name="Brzuszkiewicz E."/>
            <person name="Zeng G."/>
            <person name="Meyer R."/>
            <person name="Sfanos K.S."/>
            <person name="Brinkmann V."/>
            <person name="Meyer T.F."/>
            <person name="Bruggemann H."/>
        </authorList>
    </citation>
    <scope>NUCLEOTIDE SEQUENCE [LARGE SCALE GENOMIC DNA]</scope>
    <source>
        <strain evidence="1 2">TM11</strain>
    </source>
</reference>